<evidence type="ECO:0000313" key="2">
    <source>
        <dbReference type="EMBL" id="SHJ89708.1"/>
    </source>
</evidence>
<name>A0A1M6N229_9ACTN</name>
<dbReference type="EMBL" id="FQZG01000102">
    <property type="protein sequence ID" value="SHJ89708.1"/>
    <property type="molecule type" value="Genomic_DNA"/>
</dbReference>
<gene>
    <name evidence="2" type="ORF">SAMN02745244_03529</name>
</gene>
<organism evidence="2 3">
    <name type="scientific">Tessaracoccus bendigoensis DSM 12906</name>
    <dbReference type="NCBI Taxonomy" id="1123357"/>
    <lineage>
        <taxon>Bacteria</taxon>
        <taxon>Bacillati</taxon>
        <taxon>Actinomycetota</taxon>
        <taxon>Actinomycetes</taxon>
        <taxon>Propionibacteriales</taxon>
        <taxon>Propionibacteriaceae</taxon>
        <taxon>Tessaracoccus</taxon>
    </lineage>
</organism>
<dbReference type="OrthoDB" id="3666789at2"/>
<dbReference type="STRING" id="1123357.SAMN02745244_03529"/>
<evidence type="ECO:0000256" key="1">
    <source>
        <dbReference type="SAM" id="MobiDB-lite"/>
    </source>
</evidence>
<dbReference type="AlphaFoldDB" id="A0A1M6N229"/>
<sequence length="424" mass="45858">MAVEWLKVTATCQQEITIGTGATRAFMTPTNDFIPGSVVRGALAKVWRLAYGDRQPLFRPTFDGAVRFGPLLAQGSDVGSQSVWRCKYHRNHSEPEHVDGAFACPHCGRQGITDPCPACGVPQAKAPSMCSRPGEPLKGAVAFGTQVKKVVASTAIHPDRMTALESSLFAREVFPKGTVFSGYIVGDTELNQKLREFPHVTLGGRRSVLGSVELSLDPTQAPEPIQTRGTVILRTISPTILVDDTGAPTTDVASAFPAGKVERIWGGRLTIDGTSGWHAASGLPKPGDLALAPGIVVALSGLGPDHLRGILDEGIGVRRPEGFGWLEVVEAPWRPPQRAEQGVTDPRLPDTNRPDLESFTPRELKWLAGWLRDSREWNASHYPALWDTTVGKNLNHHKRTIVRSTLETTAPGTRTALASELERS</sequence>
<dbReference type="RefSeq" id="WP_073191055.1">
    <property type="nucleotide sequence ID" value="NZ_FQZG01000102.1"/>
</dbReference>
<keyword evidence="3" id="KW-1185">Reference proteome</keyword>
<accession>A0A1M6N229</accession>
<feature type="region of interest" description="Disordered" evidence="1">
    <location>
        <begin position="336"/>
        <end position="355"/>
    </location>
</feature>
<reference evidence="2 3" key="1">
    <citation type="submission" date="2016-11" db="EMBL/GenBank/DDBJ databases">
        <authorList>
            <person name="Jaros S."/>
            <person name="Januszkiewicz K."/>
            <person name="Wedrychowicz H."/>
        </authorList>
    </citation>
    <scope>NUCLEOTIDE SEQUENCE [LARGE SCALE GENOMIC DNA]</scope>
    <source>
        <strain evidence="2 3">DSM 12906</strain>
    </source>
</reference>
<protein>
    <submittedName>
        <fullName evidence="2">CRISPR-associated protein Csx10</fullName>
    </submittedName>
</protein>
<dbReference type="Proteomes" id="UP000184512">
    <property type="component" value="Unassembled WGS sequence"/>
</dbReference>
<evidence type="ECO:0000313" key="3">
    <source>
        <dbReference type="Proteomes" id="UP000184512"/>
    </source>
</evidence>
<proteinExistence type="predicted"/>